<evidence type="ECO:0000256" key="2">
    <source>
        <dbReference type="ARBA" id="ARBA00023315"/>
    </source>
</evidence>
<evidence type="ECO:0000256" key="1">
    <source>
        <dbReference type="ARBA" id="ARBA00022679"/>
    </source>
</evidence>
<dbReference type="CDD" id="cd04301">
    <property type="entry name" value="NAT_SF"/>
    <property type="match status" value="1"/>
</dbReference>
<dbReference type="InterPro" id="IPR000182">
    <property type="entry name" value="GNAT_dom"/>
</dbReference>
<protein>
    <submittedName>
        <fullName evidence="4">GNAT family N-acetyltransferase</fullName>
        <ecNumber evidence="4">2.3.1.-</ecNumber>
    </submittedName>
</protein>
<name>A0AA41ZGJ2_9GAMM</name>
<accession>A0AA41ZGJ2</accession>
<dbReference type="GO" id="GO:0016747">
    <property type="term" value="F:acyltransferase activity, transferring groups other than amino-acyl groups"/>
    <property type="evidence" value="ECO:0007669"/>
    <property type="project" value="InterPro"/>
</dbReference>
<dbReference type="SUPFAM" id="SSF55729">
    <property type="entry name" value="Acyl-CoA N-acyltransferases (Nat)"/>
    <property type="match status" value="1"/>
</dbReference>
<dbReference type="InterPro" id="IPR016181">
    <property type="entry name" value="Acyl_CoA_acyltransferase"/>
</dbReference>
<reference evidence="4" key="1">
    <citation type="submission" date="2022-11" db="EMBL/GenBank/DDBJ databases">
        <title>Larsenimonas rhizosphaerae sp. nov., isolated from a tidal mudflat.</title>
        <authorList>
            <person name="Lee S.D."/>
            <person name="Kim I.S."/>
        </authorList>
    </citation>
    <scope>NUCLEOTIDE SEQUENCE</scope>
    <source>
        <strain evidence="4">GH2-1</strain>
    </source>
</reference>
<dbReference type="EMBL" id="JAPIVE010000002">
    <property type="protein sequence ID" value="MCX2524125.1"/>
    <property type="molecule type" value="Genomic_DNA"/>
</dbReference>
<dbReference type="Proteomes" id="UP001165678">
    <property type="component" value="Unassembled WGS sequence"/>
</dbReference>
<evidence type="ECO:0000259" key="3">
    <source>
        <dbReference type="PROSITE" id="PS51186"/>
    </source>
</evidence>
<organism evidence="4 5">
    <name type="scientific">Larsenimonas rhizosphaerae</name>
    <dbReference type="NCBI Taxonomy" id="2944682"/>
    <lineage>
        <taxon>Bacteria</taxon>
        <taxon>Pseudomonadati</taxon>
        <taxon>Pseudomonadota</taxon>
        <taxon>Gammaproteobacteria</taxon>
        <taxon>Oceanospirillales</taxon>
        <taxon>Halomonadaceae</taxon>
        <taxon>Larsenimonas</taxon>
    </lineage>
</organism>
<dbReference type="AlphaFoldDB" id="A0AA41ZGJ2"/>
<dbReference type="PROSITE" id="PS51186">
    <property type="entry name" value="GNAT"/>
    <property type="match status" value="1"/>
</dbReference>
<dbReference type="EC" id="2.3.1.-" evidence="4"/>
<dbReference type="Gene3D" id="3.40.630.30">
    <property type="match status" value="1"/>
</dbReference>
<feature type="domain" description="N-acetyltransferase" evidence="3">
    <location>
        <begin position="4"/>
        <end position="164"/>
    </location>
</feature>
<proteinExistence type="predicted"/>
<sequence length="165" mass="18018">MSSLHIRALEPEDIPAVHVLYSQPTLQRNTLGLPYMPVSAWAEKVAAGPGKHLLVATLDGRLVGQISLLLEEHRPRRRHVGSLGMGVDETVHGQGIGTRLLGAALELADDWLGLTRLELSVYADNAAAIALYTRAGFEQEGRHRNFARREGVLVDALSMARIREG</sequence>
<evidence type="ECO:0000313" key="5">
    <source>
        <dbReference type="Proteomes" id="UP001165678"/>
    </source>
</evidence>
<keyword evidence="5" id="KW-1185">Reference proteome</keyword>
<dbReference type="RefSeq" id="WP_265896081.1">
    <property type="nucleotide sequence ID" value="NZ_JAPIVE010000002.1"/>
</dbReference>
<keyword evidence="2 4" id="KW-0012">Acyltransferase</keyword>
<dbReference type="Pfam" id="PF00583">
    <property type="entry name" value="Acetyltransf_1"/>
    <property type="match status" value="1"/>
</dbReference>
<evidence type="ECO:0000313" key="4">
    <source>
        <dbReference type="EMBL" id="MCX2524125.1"/>
    </source>
</evidence>
<comment type="caution">
    <text evidence="4">The sequence shown here is derived from an EMBL/GenBank/DDBJ whole genome shotgun (WGS) entry which is preliminary data.</text>
</comment>
<dbReference type="InterPro" id="IPR050832">
    <property type="entry name" value="Bact_Acetyltransf"/>
</dbReference>
<gene>
    <name evidence="4" type="ORF">OQ287_07725</name>
</gene>
<dbReference type="PANTHER" id="PTHR43877">
    <property type="entry name" value="AMINOALKYLPHOSPHONATE N-ACETYLTRANSFERASE-RELATED-RELATED"/>
    <property type="match status" value="1"/>
</dbReference>
<keyword evidence="1 4" id="KW-0808">Transferase</keyword>